<gene>
    <name evidence="9" type="ORF">GPM918_LOCUS30170</name>
    <name evidence="8" type="ORF">OVA965_LOCUS7942</name>
    <name evidence="11" type="ORF">SRO942_LOCUS30775</name>
    <name evidence="10" type="ORF">TMI583_LOCUS7938</name>
</gene>
<dbReference type="GO" id="GO:0005344">
    <property type="term" value="F:oxygen carrier activity"/>
    <property type="evidence" value="ECO:0007669"/>
    <property type="project" value="UniProtKB-KW"/>
</dbReference>
<reference evidence="9" key="1">
    <citation type="submission" date="2021-02" db="EMBL/GenBank/DDBJ databases">
        <authorList>
            <person name="Nowell W R."/>
        </authorList>
    </citation>
    <scope>NUCLEOTIDE SEQUENCE</scope>
</reference>
<dbReference type="Pfam" id="PF00042">
    <property type="entry name" value="Globin"/>
    <property type="match status" value="1"/>
</dbReference>
<dbReference type="Proteomes" id="UP000677228">
    <property type="component" value="Unassembled WGS sequence"/>
</dbReference>
<protein>
    <recommendedName>
        <fullName evidence="7">Globin domain-containing protein</fullName>
    </recommendedName>
</protein>
<dbReference type="EMBL" id="CAJOBC010055727">
    <property type="protein sequence ID" value="CAF4192553.1"/>
    <property type="molecule type" value="Genomic_DNA"/>
</dbReference>
<evidence type="ECO:0000313" key="11">
    <source>
        <dbReference type="EMBL" id="CAF4192553.1"/>
    </source>
</evidence>
<dbReference type="InterPro" id="IPR050532">
    <property type="entry name" value="Globin-like_OT"/>
</dbReference>
<dbReference type="GO" id="GO:0046872">
    <property type="term" value="F:metal ion binding"/>
    <property type="evidence" value="ECO:0007669"/>
    <property type="project" value="UniProtKB-KW"/>
</dbReference>
<dbReference type="EMBL" id="CAJOBA010002602">
    <property type="protein sequence ID" value="CAF3652050.1"/>
    <property type="molecule type" value="Genomic_DNA"/>
</dbReference>
<keyword evidence="5" id="KW-0408">Iron</keyword>
<comment type="similarity">
    <text evidence="6">Belongs to the globin family.</text>
</comment>
<comment type="caution">
    <text evidence="9">The sequence shown here is derived from an EMBL/GenBank/DDBJ whole genome shotgun (WGS) entry which is preliminary data.</text>
</comment>
<evidence type="ECO:0000256" key="3">
    <source>
        <dbReference type="ARBA" id="ARBA00022621"/>
    </source>
</evidence>
<dbReference type="InterPro" id="IPR044399">
    <property type="entry name" value="Mb-like_M"/>
</dbReference>
<evidence type="ECO:0000256" key="1">
    <source>
        <dbReference type="ARBA" id="ARBA00022448"/>
    </source>
</evidence>
<evidence type="ECO:0000256" key="5">
    <source>
        <dbReference type="ARBA" id="ARBA00023004"/>
    </source>
</evidence>
<dbReference type="CDD" id="cd01040">
    <property type="entry name" value="Mb-like"/>
    <property type="match status" value="1"/>
</dbReference>
<dbReference type="AlphaFoldDB" id="A0A815G7G1"/>
<dbReference type="PROSITE" id="PS01033">
    <property type="entry name" value="GLOBIN"/>
    <property type="match status" value="1"/>
</dbReference>
<keyword evidence="12" id="KW-1185">Reference proteome</keyword>
<dbReference type="SUPFAM" id="SSF46458">
    <property type="entry name" value="Globin-like"/>
    <property type="match status" value="1"/>
</dbReference>
<dbReference type="Gene3D" id="1.10.490.10">
    <property type="entry name" value="Globins"/>
    <property type="match status" value="1"/>
</dbReference>
<keyword evidence="1 6" id="KW-0813">Transport</keyword>
<dbReference type="Proteomes" id="UP000663829">
    <property type="component" value="Unassembled WGS sequence"/>
</dbReference>
<dbReference type="GO" id="GO:0019825">
    <property type="term" value="F:oxygen binding"/>
    <property type="evidence" value="ECO:0007669"/>
    <property type="project" value="InterPro"/>
</dbReference>
<keyword evidence="3 6" id="KW-0561">Oxygen transport</keyword>
<name>A0A815G7G1_9BILA</name>
<evidence type="ECO:0000313" key="12">
    <source>
        <dbReference type="Proteomes" id="UP000663829"/>
    </source>
</evidence>
<dbReference type="GO" id="GO:0020037">
    <property type="term" value="F:heme binding"/>
    <property type="evidence" value="ECO:0007669"/>
    <property type="project" value="InterPro"/>
</dbReference>
<evidence type="ECO:0000256" key="4">
    <source>
        <dbReference type="ARBA" id="ARBA00022723"/>
    </source>
</evidence>
<evidence type="ECO:0000256" key="6">
    <source>
        <dbReference type="RuleBase" id="RU000356"/>
    </source>
</evidence>
<dbReference type="Proteomes" id="UP000681722">
    <property type="component" value="Unassembled WGS sequence"/>
</dbReference>
<dbReference type="OrthoDB" id="436496at2759"/>
<dbReference type="Proteomes" id="UP000682733">
    <property type="component" value="Unassembled WGS sequence"/>
</dbReference>
<sequence>MGCSQSTRIEPEALTPEDSRTIRETWKLVGKEAYGEFGTRLMLRIFQKHPDIKALWQTHRATNNAPTTTMNNDDDGQPKSENRWKMDLRNHGSKFFISIEELITHIDNPEDLFRHLEQIGARHKTYGVKNEHIQAIVDGFNHTMEFGLKDKWTDNRQKAFGRLINIIVARINRSIDGKTDDK</sequence>
<evidence type="ECO:0000313" key="8">
    <source>
        <dbReference type="EMBL" id="CAF0867238.1"/>
    </source>
</evidence>
<accession>A0A815G7G1</accession>
<evidence type="ECO:0000313" key="10">
    <source>
        <dbReference type="EMBL" id="CAF3652050.1"/>
    </source>
</evidence>
<keyword evidence="2 6" id="KW-0349">Heme</keyword>
<dbReference type="PANTHER" id="PTHR46458">
    <property type="entry name" value="BLR2807 PROTEIN"/>
    <property type="match status" value="1"/>
</dbReference>
<organism evidence="9 12">
    <name type="scientific">Didymodactylos carnosus</name>
    <dbReference type="NCBI Taxonomy" id="1234261"/>
    <lineage>
        <taxon>Eukaryota</taxon>
        <taxon>Metazoa</taxon>
        <taxon>Spiralia</taxon>
        <taxon>Gnathifera</taxon>
        <taxon>Rotifera</taxon>
        <taxon>Eurotatoria</taxon>
        <taxon>Bdelloidea</taxon>
        <taxon>Philodinida</taxon>
        <taxon>Philodinidae</taxon>
        <taxon>Didymodactylos</taxon>
    </lineage>
</organism>
<proteinExistence type="inferred from homology"/>
<dbReference type="InterPro" id="IPR009050">
    <property type="entry name" value="Globin-like_sf"/>
</dbReference>
<dbReference type="EMBL" id="CAJNOQ010014132">
    <property type="protein sequence ID" value="CAF1335600.1"/>
    <property type="molecule type" value="Genomic_DNA"/>
</dbReference>
<dbReference type="PANTHER" id="PTHR46458:SF1">
    <property type="entry name" value="GEO09476P1"/>
    <property type="match status" value="1"/>
</dbReference>
<feature type="domain" description="Globin" evidence="7">
    <location>
        <begin position="13"/>
        <end position="176"/>
    </location>
</feature>
<dbReference type="InterPro" id="IPR012292">
    <property type="entry name" value="Globin/Proto"/>
</dbReference>
<dbReference type="EMBL" id="CAJNOK010002601">
    <property type="protein sequence ID" value="CAF0867238.1"/>
    <property type="molecule type" value="Genomic_DNA"/>
</dbReference>
<evidence type="ECO:0000256" key="2">
    <source>
        <dbReference type="ARBA" id="ARBA00022617"/>
    </source>
</evidence>
<evidence type="ECO:0000259" key="7">
    <source>
        <dbReference type="PROSITE" id="PS01033"/>
    </source>
</evidence>
<evidence type="ECO:0000313" key="9">
    <source>
        <dbReference type="EMBL" id="CAF1335600.1"/>
    </source>
</evidence>
<dbReference type="InterPro" id="IPR000971">
    <property type="entry name" value="Globin"/>
</dbReference>
<keyword evidence="4" id="KW-0479">Metal-binding</keyword>